<name>A0A5S4V2F4_9MICO</name>
<accession>A0A5S4V2F4</accession>
<keyword evidence="2" id="KW-0812">Transmembrane</keyword>
<evidence type="ECO:0000256" key="2">
    <source>
        <dbReference type="SAM" id="Phobius"/>
    </source>
</evidence>
<comment type="caution">
    <text evidence="3">The sequence shown here is derived from an EMBL/GenBank/DDBJ whole genome shotgun (WGS) entry which is preliminary data.</text>
</comment>
<keyword evidence="2" id="KW-0472">Membrane</keyword>
<feature type="transmembrane region" description="Helical" evidence="2">
    <location>
        <begin position="6"/>
        <end position="24"/>
    </location>
</feature>
<protein>
    <submittedName>
        <fullName evidence="3">Uncharacterized protein</fullName>
    </submittedName>
</protein>
<feature type="transmembrane region" description="Helical" evidence="2">
    <location>
        <begin position="36"/>
        <end position="60"/>
    </location>
</feature>
<feature type="region of interest" description="Disordered" evidence="1">
    <location>
        <begin position="177"/>
        <end position="198"/>
    </location>
</feature>
<reference evidence="3 4" key="1">
    <citation type="submission" date="2019-08" db="EMBL/GenBank/DDBJ databases">
        <authorList>
            <person name="Hu J."/>
        </authorList>
    </citation>
    <scope>NUCLEOTIDE SEQUENCE [LARGE SCALE GENOMIC DNA]</scope>
    <source>
        <strain evidence="3 4">NEAU-184</strain>
    </source>
</reference>
<gene>
    <name evidence="3" type="ORF">FYC51_06405</name>
</gene>
<dbReference type="EMBL" id="VSSB01000001">
    <property type="protein sequence ID" value="TYL53314.1"/>
    <property type="molecule type" value="Genomic_DNA"/>
</dbReference>
<evidence type="ECO:0000313" key="4">
    <source>
        <dbReference type="Proteomes" id="UP000325243"/>
    </source>
</evidence>
<sequence length="198" mass="21045">MPLAPLLLLYFIVVVGTLIFLIFWTIGRARRHGATAVIKTVGISVGAGLLVALGVSAWVMTSWRTPASVSPEELAGTWTGESRSGTATIVLRTDGSASVDGVPSVAAWSIDWMDDAPDLPASLSGEGTWRPSPFEEVVLTCANGQTLNLQWQTVESPGGSLYLQFIAGDPDSPKYYGEFSRVDPAPTANREPSSKFAC</sequence>
<organism evidence="3 4">
    <name type="scientific">Agromyces mariniharenae</name>
    <dbReference type="NCBI Taxonomy" id="2604423"/>
    <lineage>
        <taxon>Bacteria</taxon>
        <taxon>Bacillati</taxon>
        <taxon>Actinomycetota</taxon>
        <taxon>Actinomycetes</taxon>
        <taxon>Micrococcales</taxon>
        <taxon>Microbacteriaceae</taxon>
        <taxon>Agromyces</taxon>
    </lineage>
</organism>
<keyword evidence="4" id="KW-1185">Reference proteome</keyword>
<proteinExistence type="predicted"/>
<evidence type="ECO:0000313" key="3">
    <source>
        <dbReference type="EMBL" id="TYL53314.1"/>
    </source>
</evidence>
<dbReference type="AlphaFoldDB" id="A0A5S4V2F4"/>
<dbReference type="RefSeq" id="WP_148732783.1">
    <property type="nucleotide sequence ID" value="NZ_VSSB01000001.1"/>
</dbReference>
<keyword evidence="2" id="KW-1133">Transmembrane helix</keyword>
<evidence type="ECO:0000256" key="1">
    <source>
        <dbReference type="SAM" id="MobiDB-lite"/>
    </source>
</evidence>
<dbReference type="Proteomes" id="UP000325243">
    <property type="component" value="Unassembled WGS sequence"/>
</dbReference>